<dbReference type="Proteomes" id="UP000685013">
    <property type="component" value="Chromosome 4"/>
</dbReference>
<evidence type="ECO:0000313" key="2">
    <source>
        <dbReference type="Proteomes" id="UP000685013"/>
    </source>
</evidence>
<dbReference type="GO" id="GO:0009451">
    <property type="term" value="P:RNA modification"/>
    <property type="evidence" value="ECO:0007669"/>
    <property type="project" value="InterPro"/>
</dbReference>
<dbReference type="EMBL" id="JAGKQH010000004">
    <property type="protein sequence ID" value="KAG6602597.1"/>
    <property type="molecule type" value="Genomic_DNA"/>
</dbReference>
<reference evidence="1 2" key="1">
    <citation type="journal article" date="2021" name="Hortic Res">
        <title>The domestication of Cucurbita argyrosperma as revealed by the genome of its wild relative.</title>
        <authorList>
            <person name="Barrera-Redondo J."/>
            <person name="Sanchez-de la Vega G."/>
            <person name="Aguirre-Liguori J.A."/>
            <person name="Castellanos-Morales G."/>
            <person name="Gutierrez-Guerrero Y.T."/>
            <person name="Aguirre-Dugua X."/>
            <person name="Aguirre-Planter E."/>
            <person name="Tenaillon M.I."/>
            <person name="Lira-Saade R."/>
            <person name="Eguiarte L.E."/>
        </authorList>
    </citation>
    <scope>NUCLEOTIDE SEQUENCE [LARGE SCALE GENOMIC DNA]</scope>
    <source>
        <strain evidence="1">JBR-2021</strain>
    </source>
</reference>
<gene>
    <name evidence="1" type="primary">PCMP-H42</name>
    <name evidence="1" type="ORF">SDJN03_07830</name>
</gene>
<dbReference type="InterPro" id="IPR046960">
    <property type="entry name" value="PPR_At4g14850-like_plant"/>
</dbReference>
<protein>
    <submittedName>
        <fullName evidence="1">Pentatricopeptide repeat-containing protein</fullName>
    </submittedName>
</protein>
<sequence length="85" mass="9869">MEQLETEHYSCVVDLLSRVGHLNYAMEFVSTMPIEPNEMVWQTLLGTCRVHGNAELGELASQEMLYFRAKNSVTYVLLDVREFQR</sequence>
<organism evidence="1 2">
    <name type="scientific">Cucurbita argyrosperma subsp. sororia</name>
    <dbReference type="NCBI Taxonomy" id="37648"/>
    <lineage>
        <taxon>Eukaryota</taxon>
        <taxon>Viridiplantae</taxon>
        <taxon>Streptophyta</taxon>
        <taxon>Embryophyta</taxon>
        <taxon>Tracheophyta</taxon>
        <taxon>Spermatophyta</taxon>
        <taxon>Magnoliopsida</taxon>
        <taxon>eudicotyledons</taxon>
        <taxon>Gunneridae</taxon>
        <taxon>Pentapetalae</taxon>
        <taxon>rosids</taxon>
        <taxon>fabids</taxon>
        <taxon>Cucurbitales</taxon>
        <taxon>Cucurbitaceae</taxon>
        <taxon>Cucurbiteae</taxon>
        <taxon>Cucurbita</taxon>
    </lineage>
</organism>
<proteinExistence type="predicted"/>
<dbReference type="AlphaFoldDB" id="A0AAV6NXH4"/>
<evidence type="ECO:0000313" key="1">
    <source>
        <dbReference type="EMBL" id="KAG6602597.1"/>
    </source>
</evidence>
<comment type="caution">
    <text evidence="1">The sequence shown here is derived from an EMBL/GenBank/DDBJ whole genome shotgun (WGS) entry which is preliminary data.</text>
</comment>
<dbReference type="PANTHER" id="PTHR47926">
    <property type="entry name" value="PENTATRICOPEPTIDE REPEAT-CONTAINING PROTEIN"/>
    <property type="match status" value="1"/>
</dbReference>
<keyword evidence="2" id="KW-1185">Reference proteome</keyword>
<dbReference type="PANTHER" id="PTHR47926:SF347">
    <property type="entry name" value="PENTATRICOPEPTIDE REPEAT-CONTAINING PROTEIN"/>
    <property type="match status" value="1"/>
</dbReference>
<accession>A0AAV6NXH4</accession>
<name>A0AAV6NXH4_9ROSI</name>
<dbReference type="GO" id="GO:0003723">
    <property type="term" value="F:RNA binding"/>
    <property type="evidence" value="ECO:0007669"/>
    <property type="project" value="InterPro"/>
</dbReference>
<feature type="non-terminal residue" evidence="1">
    <location>
        <position position="1"/>
    </location>
</feature>